<dbReference type="EMBL" id="WIVV01000043">
    <property type="protein sequence ID" value="MQU43103.1"/>
    <property type="molecule type" value="Genomic_DNA"/>
</dbReference>
<sequence>MSATAKALPHTPLLIIGQAYGGGFFSGITVENGQRYINITAGAAHELEGAWGARGALIEGASSFTDSRSNTESMAAAGSELAQKVLGLEIEGFTDWAIPARDVQELQYRHLKPTIAENYAWNRDGDNPNSFPIGLLYTEELPAQTAIEAFQEDSAEAFKDTWYWSSSQRSANGAFFMYFDDGDQSLYGKGTELRVRPVRRELLID</sequence>
<dbReference type="Proteomes" id="UP000466863">
    <property type="component" value="Unassembled WGS sequence"/>
</dbReference>
<protein>
    <submittedName>
        <fullName evidence="1">DUF1566 domain-containing protein</fullName>
    </submittedName>
</protein>
<comment type="caution">
    <text evidence="1">The sequence shown here is derived from an EMBL/GenBank/DDBJ whole genome shotgun (WGS) entry which is preliminary data.</text>
</comment>
<organism evidence="1 2">
    <name type="scientific">Pseudomonas helleri</name>
    <dbReference type="NCBI Taxonomy" id="1608996"/>
    <lineage>
        <taxon>Bacteria</taxon>
        <taxon>Pseudomonadati</taxon>
        <taxon>Pseudomonadota</taxon>
        <taxon>Gammaproteobacteria</taxon>
        <taxon>Pseudomonadales</taxon>
        <taxon>Pseudomonadaceae</taxon>
        <taxon>Pseudomonas</taxon>
    </lineage>
</organism>
<dbReference type="AlphaFoldDB" id="A0A6I1WQX4"/>
<evidence type="ECO:0000313" key="2">
    <source>
        <dbReference type="Proteomes" id="UP000466863"/>
    </source>
</evidence>
<proteinExistence type="predicted"/>
<gene>
    <name evidence="1" type="ORF">GHO28_11400</name>
</gene>
<name>A0A6I1WQX4_9PSED</name>
<reference evidence="1 2" key="1">
    <citation type="submission" date="2019-10" db="EMBL/GenBank/DDBJ databases">
        <title>Evaluation of single-gene subtyping targets for Pseudomonas.</title>
        <authorList>
            <person name="Reichler S.J."/>
            <person name="Orsi R.H."/>
            <person name="Wiedmann M."/>
            <person name="Martin N.H."/>
            <person name="Murphy S.I."/>
        </authorList>
    </citation>
    <scope>NUCLEOTIDE SEQUENCE [LARGE SCALE GENOMIC DNA]</scope>
    <source>
        <strain evidence="1 2">FSL R10-1876</strain>
    </source>
</reference>
<evidence type="ECO:0000313" key="1">
    <source>
        <dbReference type="EMBL" id="MQU43103.1"/>
    </source>
</evidence>
<dbReference type="RefSeq" id="WP_153356208.1">
    <property type="nucleotide sequence ID" value="NZ_WIVV01000043.1"/>
</dbReference>
<accession>A0A6I1WQX4</accession>